<evidence type="ECO:0000313" key="3">
    <source>
        <dbReference type="Proteomes" id="UP000801492"/>
    </source>
</evidence>
<feature type="domain" description="Glycosyltransferase 2-like" evidence="1">
    <location>
        <begin position="6"/>
        <end position="180"/>
    </location>
</feature>
<dbReference type="Pfam" id="PF00535">
    <property type="entry name" value="Glycos_transf_2"/>
    <property type="match status" value="1"/>
</dbReference>
<organism evidence="2 3">
    <name type="scientific">Ignelater luminosus</name>
    <name type="common">Cucubano</name>
    <name type="synonym">Pyrophorus luminosus</name>
    <dbReference type="NCBI Taxonomy" id="2038154"/>
    <lineage>
        <taxon>Eukaryota</taxon>
        <taxon>Metazoa</taxon>
        <taxon>Ecdysozoa</taxon>
        <taxon>Arthropoda</taxon>
        <taxon>Hexapoda</taxon>
        <taxon>Insecta</taxon>
        <taxon>Pterygota</taxon>
        <taxon>Neoptera</taxon>
        <taxon>Endopterygota</taxon>
        <taxon>Coleoptera</taxon>
        <taxon>Polyphaga</taxon>
        <taxon>Elateriformia</taxon>
        <taxon>Elateroidea</taxon>
        <taxon>Elateridae</taxon>
        <taxon>Agrypninae</taxon>
        <taxon>Pyrophorini</taxon>
        <taxon>Ignelater</taxon>
    </lineage>
</organism>
<comment type="caution">
    <text evidence="2">The sequence shown here is derived from an EMBL/GenBank/DDBJ whole genome shotgun (WGS) entry which is preliminary data.</text>
</comment>
<dbReference type="GO" id="GO:0016758">
    <property type="term" value="F:hexosyltransferase activity"/>
    <property type="evidence" value="ECO:0007669"/>
    <property type="project" value="UniProtKB-ARBA"/>
</dbReference>
<dbReference type="Proteomes" id="UP000801492">
    <property type="component" value="Unassembled WGS sequence"/>
</dbReference>
<dbReference type="InterPro" id="IPR001173">
    <property type="entry name" value="Glyco_trans_2-like"/>
</dbReference>
<dbReference type="AlphaFoldDB" id="A0A8K0GAQ3"/>
<dbReference type="PANTHER" id="PTHR22916">
    <property type="entry name" value="GLYCOSYLTRANSFERASE"/>
    <property type="match status" value="1"/>
</dbReference>
<accession>A0A8K0GAQ3</accession>
<dbReference type="SUPFAM" id="SSF53448">
    <property type="entry name" value="Nucleotide-diphospho-sugar transferases"/>
    <property type="match status" value="1"/>
</dbReference>
<dbReference type="PANTHER" id="PTHR22916:SF3">
    <property type="entry name" value="UDP-GLCNAC:BETAGAL BETA-1,3-N-ACETYLGLUCOSAMINYLTRANSFERASE-LIKE PROTEIN 1"/>
    <property type="match status" value="1"/>
</dbReference>
<evidence type="ECO:0000313" key="2">
    <source>
        <dbReference type="EMBL" id="KAF2897810.1"/>
    </source>
</evidence>
<dbReference type="Gene3D" id="3.90.550.10">
    <property type="entry name" value="Spore Coat Polysaccharide Biosynthesis Protein SpsA, Chain A"/>
    <property type="match status" value="1"/>
</dbReference>
<protein>
    <recommendedName>
        <fullName evidence="1">Glycosyltransferase 2-like domain-containing protein</fullName>
    </recommendedName>
</protein>
<gene>
    <name evidence="2" type="ORF">ILUMI_08366</name>
</gene>
<dbReference type="InterPro" id="IPR029044">
    <property type="entry name" value="Nucleotide-diphossugar_trans"/>
</dbReference>
<proteinExistence type="predicted"/>
<evidence type="ECO:0000259" key="1">
    <source>
        <dbReference type="Pfam" id="PF00535"/>
    </source>
</evidence>
<name>A0A8K0GAQ3_IGNLU</name>
<keyword evidence="3" id="KW-1185">Reference proteome</keyword>
<dbReference type="OrthoDB" id="206708at2759"/>
<reference evidence="2" key="1">
    <citation type="submission" date="2019-08" db="EMBL/GenBank/DDBJ databases">
        <title>The genome of the North American firefly Photinus pyralis.</title>
        <authorList>
            <consortium name="Photinus pyralis genome working group"/>
            <person name="Fallon T.R."/>
            <person name="Sander Lower S.E."/>
            <person name="Weng J.-K."/>
        </authorList>
    </citation>
    <scope>NUCLEOTIDE SEQUENCE</scope>
    <source>
        <strain evidence="2">TRF0915ILg1</strain>
        <tissue evidence="2">Whole body</tissue>
    </source>
</reference>
<dbReference type="EMBL" id="VTPC01003921">
    <property type="protein sequence ID" value="KAF2897810.1"/>
    <property type="molecule type" value="Genomic_DNA"/>
</dbReference>
<sequence length="349" mass="40208">MKYVISIIIPIHNGDKWINNCFNAILHQSAIGLLDLEICVCNDASTDKTLELLDEWKHVFNQKGVPLHVFNNISGVPQGVGYAKNKAVSISNGDYLCFQDIDDVMLENRILFQYNQAIKEPFNTIVGCKFKREPENSTVRYTKWANSLLQEQLNVQIYTSHGPTVIMPTWFCNRTVFDSIGGFSEKGKGEPEDLLFFYKHLDLGGKICRVDECLLIYNYHVNATTFSIHEDTIWNIRIERVERDILSKWSQFTIWNAGKQGRKFFNSLKKENRSKVIAMCDINANLIGRDYMPYSVKTRKVECSIPIVHFKDAKPPFIICVKMDMTDGAFESNLQSLDLQEDRDYILFS</sequence>